<evidence type="ECO:0000256" key="1">
    <source>
        <dbReference type="ARBA" id="ARBA00004442"/>
    </source>
</evidence>
<protein>
    <submittedName>
        <fullName evidence="8">Flagellar motor protein MotB</fullName>
    </submittedName>
</protein>
<evidence type="ECO:0000256" key="6">
    <source>
        <dbReference type="SAM" id="SignalP"/>
    </source>
</evidence>
<sequence>MFRSVSRPRGPVAVTVVAGLLLSCPAPAWAAPGDMFGPPTLVVDGPRLGAGDGKVTAPVLDVVTPALDVFVITGSVEGDSTEAESSNRVELILGADVLFAFGKADLSPAAQQRLTQVAERIRQQARGVVRIDGHTDGIGNPTDNQELSRRRAESVRAALDALLAGVSVTLQAAGHGEDEPIAVETTPDGRDNPAGRAKNRRVEIRFDK</sequence>
<dbReference type="RefSeq" id="WP_110566445.1">
    <property type="nucleotide sequence ID" value="NZ_PYBV01000038.1"/>
</dbReference>
<keyword evidence="8" id="KW-0282">Flagellum</keyword>
<dbReference type="OrthoDB" id="5243843at2"/>
<dbReference type="EMBL" id="PYBV01000038">
    <property type="protein sequence ID" value="PYC65911.1"/>
    <property type="molecule type" value="Genomic_DNA"/>
</dbReference>
<dbReference type="PROSITE" id="PS51123">
    <property type="entry name" value="OMPA_2"/>
    <property type="match status" value="1"/>
</dbReference>
<comment type="caution">
    <text evidence="8">The sequence shown here is derived from an EMBL/GenBank/DDBJ whole genome shotgun (WGS) entry which is preliminary data.</text>
</comment>
<dbReference type="PANTHER" id="PTHR30329:SF21">
    <property type="entry name" value="LIPOPROTEIN YIAD-RELATED"/>
    <property type="match status" value="1"/>
</dbReference>
<dbReference type="PROSITE" id="PS51257">
    <property type="entry name" value="PROKAR_LIPOPROTEIN"/>
    <property type="match status" value="1"/>
</dbReference>
<dbReference type="Pfam" id="PF00691">
    <property type="entry name" value="OmpA"/>
    <property type="match status" value="1"/>
</dbReference>
<dbReference type="PANTHER" id="PTHR30329">
    <property type="entry name" value="STATOR ELEMENT OF FLAGELLAR MOTOR COMPLEX"/>
    <property type="match status" value="1"/>
</dbReference>
<evidence type="ECO:0000256" key="2">
    <source>
        <dbReference type="ARBA" id="ARBA00023136"/>
    </source>
</evidence>
<reference evidence="8 9" key="1">
    <citation type="submission" date="2018-03" db="EMBL/GenBank/DDBJ databases">
        <title>Bioinformatic expansion and discovery of thiopeptide antibiotics.</title>
        <authorList>
            <person name="Schwalen C.J."/>
            <person name="Hudson G.A."/>
            <person name="Mitchell D.A."/>
        </authorList>
    </citation>
    <scope>NUCLEOTIDE SEQUENCE [LARGE SCALE GENOMIC DNA]</scope>
    <source>
        <strain evidence="8 9">NRRL 8041</strain>
    </source>
</reference>
<keyword evidence="6" id="KW-0732">Signal</keyword>
<dbReference type="AlphaFoldDB" id="A0A318NE32"/>
<evidence type="ECO:0000313" key="8">
    <source>
        <dbReference type="EMBL" id="PYC65911.1"/>
    </source>
</evidence>
<dbReference type="InterPro" id="IPR050330">
    <property type="entry name" value="Bact_OuterMem_StrucFunc"/>
</dbReference>
<dbReference type="InterPro" id="IPR006665">
    <property type="entry name" value="OmpA-like"/>
</dbReference>
<dbReference type="PRINTS" id="PR01021">
    <property type="entry name" value="OMPADOMAIN"/>
</dbReference>
<proteinExistence type="predicted"/>
<feature type="domain" description="OmpA-like" evidence="7">
    <location>
        <begin position="86"/>
        <end position="208"/>
    </location>
</feature>
<keyword evidence="9" id="KW-1185">Reference proteome</keyword>
<dbReference type="CDD" id="cd07185">
    <property type="entry name" value="OmpA_C-like"/>
    <property type="match status" value="1"/>
</dbReference>
<feature type="region of interest" description="Disordered" evidence="5">
    <location>
        <begin position="174"/>
        <end position="208"/>
    </location>
</feature>
<evidence type="ECO:0000256" key="5">
    <source>
        <dbReference type="SAM" id="MobiDB-lite"/>
    </source>
</evidence>
<keyword evidence="2 4" id="KW-0472">Membrane</keyword>
<feature type="chain" id="PRO_5016248471" evidence="6">
    <location>
        <begin position="31"/>
        <end position="208"/>
    </location>
</feature>
<name>A0A318NE32_9ACTN</name>
<dbReference type="GO" id="GO:0009279">
    <property type="term" value="C:cell outer membrane"/>
    <property type="evidence" value="ECO:0007669"/>
    <property type="project" value="UniProtKB-SubCell"/>
</dbReference>
<keyword evidence="8" id="KW-0966">Cell projection</keyword>
<feature type="signal peptide" evidence="6">
    <location>
        <begin position="1"/>
        <end position="30"/>
    </location>
</feature>
<comment type="subcellular location">
    <subcellularLocation>
        <location evidence="1">Cell outer membrane</location>
    </subcellularLocation>
</comment>
<organism evidence="8 9">
    <name type="scientific">Micromonospora arborensis</name>
    <dbReference type="NCBI Taxonomy" id="2116518"/>
    <lineage>
        <taxon>Bacteria</taxon>
        <taxon>Bacillati</taxon>
        <taxon>Actinomycetota</taxon>
        <taxon>Actinomycetes</taxon>
        <taxon>Micromonosporales</taxon>
        <taxon>Micromonosporaceae</taxon>
        <taxon>Micromonospora</taxon>
    </lineage>
</organism>
<dbReference type="Proteomes" id="UP000248333">
    <property type="component" value="Unassembled WGS sequence"/>
</dbReference>
<accession>A0A318NE32</accession>
<evidence type="ECO:0000256" key="3">
    <source>
        <dbReference type="ARBA" id="ARBA00023237"/>
    </source>
</evidence>
<gene>
    <name evidence="8" type="ORF">C7C45_26465</name>
</gene>
<dbReference type="InterPro" id="IPR006664">
    <property type="entry name" value="OMP_bac"/>
</dbReference>
<evidence type="ECO:0000259" key="7">
    <source>
        <dbReference type="PROSITE" id="PS51123"/>
    </source>
</evidence>
<evidence type="ECO:0000256" key="4">
    <source>
        <dbReference type="PROSITE-ProRule" id="PRU00473"/>
    </source>
</evidence>
<dbReference type="SUPFAM" id="SSF103088">
    <property type="entry name" value="OmpA-like"/>
    <property type="match status" value="1"/>
</dbReference>
<evidence type="ECO:0000313" key="9">
    <source>
        <dbReference type="Proteomes" id="UP000248333"/>
    </source>
</evidence>
<keyword evidence="8" id="KW-0969">Cilium</keyword>
<dbReference type="InterPro" id="IPR036737">
    <property type="entry name" value="OmpA-like_sf"/>
</dbReference>
<keyword evidence="3" id="KW-0998">Cell outer membrane</keyword>
<dbReference type="Gene3D" id="3.30.1330.60">
    <property type="entry name" value="OmpA-like domain"/>
    <property type="match status" value="1"/>
</dbReference>